<feature type="transmembrane region" description="Helical" evidence="6">
    <location>
        <begin position="163"/>
        <end position="183"/>
    </location>
</feature>
<dbReference type="PANTHER" id="PTHR43791:SF36">
    <property type="entry name" value="TRANSPORTER, PUTATIVE (AFU_ORTHOLOGUE AFUA_6G08340)-RELATED"/>
    <property type="match status" value="1"/>
</dbReference>
<dbReference type="PROSITE" id="PS50850">
    <property type="entry name" value="MFS"/>
    <property type="match status" value="1"/>
</dbReference>
<evidence type="ECO:0000256" key="2">
    <source>
        <dbReference type="ARBA" id="ARBA00022448"/>
    </source>
</evidence>
<comment type="subcellular location">
    <subcellularLocation>
        <location evidence="1">Membrane</location>
        <topology evidence="1">Multi-pass membrane protein</topology>
    </subcellularLocation>
</comment>
<organism evidence="8 9">
    <name type="scientific">Paraburkholderia edwinii</name>
    <dbReference type="NCBI Taxonomy" id="2861782"/>
    <lineage>
        <taxon>Bacteria</taxon>
        <taxon>Pseudomonadati</taxon>
        <taxon>Pseudomonadota</taxon>
        <taxon>Betaproteobacteria</taxon>
        <taxon>Burkholderiales</taxon>
        <taxon>Burkholderiaceae</taxon>
        <taxon>Paraburkholderia</taxon>
    </lineage>
</organism>
<feature type="transmembrane region" description="Helical" evidence="6">
    <location>
        <begin position="195"/>
        <end position="217"/>
    </location>
</feature>
<keyword evidence="9" id="KW-1185">Reference proteome</keyword>
<dbReference type="CDD" id="cd17319">
    <property type="entry name" value="MFS_ExuT_GudP_like"/>
    <property type="match status" value="1"/>
</dbReference>
<protein>
    <submittedName>
        <fullName evidence="8">MFS transporter</fullName>
    </submittedName>
</protein>
<keyword evidence="5 6" id="KW-0472">Membrane</keyword>
<dbReference type="Gene3D" id="1.20.1250.20">
    <property type="entry name" value="MFS general substrate transporter like domains"/>
    <property type="match status" value="2"/>
</dbReference>
<evidence type="ECO:0000313" key="9">
    <source>
        <dbReference type="Proteomes" id="UP000826462"/>
    </source>
</evidence>
<evidence type="ECO:0000256" key="1">
    <source>
        <dbReference type="ARBA" id="ARBA00004141"/>
    </source>
</evidence>
<dbReference type="Pfam" id="PF07690">
    <property type="entry name" value="MFS_1"/>
    <property type="match status" value="1"/>
</dbReference>
<evidence type="ECO:0000256" key="4">
    <source>
        <dbReference type="ARBA" id="ARBA00022989"/>
    </source>
</evidence>
<evidence type="ECO:0000256" key="6">
    <source>
        <dbReference type="SAM" id="Phobius"/>
    </source>
</evidence>
<name>A0ABX8UHK2_9BURK</name>
<dbReference type="PANTHER" id="PTHR43791">
    <property type="entry name" value="PERMEASE-RELATED"/>
    <property type="match status" value="1"/>
</dbReference>
<accession>A0ABX8UHK2</accession>
<keyword evidence="3 6" id="KW-0812">Transmembrane</keyword>
<gene>
    <name evidence="8" type="ORF">KZJ38_19285</name>
</gene>
<feature type="transmembrane region" description="Helical" evidence="6">
    <location>
        <begin position="332"/>
        <end position="351"/>
    </location>
</feature>
<feature type="transmembrane region" description="Helical" evidence="6">
    <location>
        <begin position="357"/>
        <end position="377"/>
    </location>
</feature>
<dbReference type="SUPFAM" id="SSF103473">
    <property type="entry name" value="MFS general substrate transporter"/>
    <property type="match status" value="1"/>
</dbReference>
<evidence type="ECO:0000256" key="5">
    <source>
        <dbReference type="ARBA" id="ARBA00023136"/>
    </source>
</evidence>
<feature type="transmembrane region" description="Helical" evidence="6">
    <location>
        <begin position="102"/>
        <end position="120"/>
    </location>
</feature>
<reference evidence="8 9" key="1">
    <citation type="submission" date="2021-07" db="EMBL/GenBank/DDBJ databases">
        <title>Paraburkholderia edwinii protects Aspergillus sp. from phenazines by acting as a toxin sponge.</title>
        <authorList>
            <person name="Dahlstrom K.M."/>
            <person name="Newman D.K."/>
        </authorList>
    </citation>
    <scope>NUCLEOTIDE SEQUENCE [LARGE SCALE GENOMIC DNA]</scope>
    <source>
        <strain evidence="8 9">Pe01</strain>
    </source>
</reference>
<feature type="transmembrane region" description="Helical" evidence="6">
    <location>
        <begin position="299"/>
        <end position="320"/>
    </location>
</feature>
<proteinExistence type="predicted"/>
<dbReference type="EMBL" id="CP080095">
    <property type="protein sequence ID" value="QYD68373.1"/>
    <property type="molecule type" value="Genomic_DNA"/>
</dbReference>
<dbReference type="RefSeq" id="WP_219797766.1">
    <property type="nucleotide sequence ID" value="NZ_CP080095.1"/>
</dbReference>
<sequence length="453" mass="48748">MSISIEASRPSSSDAAVAPADAQRERAIYRKIAWRILPLLVFCYILNYLDRINIGIAQLQFKTDLGFSDAAYGLGAGLLFVGYVLFEIPSNLMLDRIGVRKTFLRIMVAWGVLSTMTMFVRTPMQFYIVRFLIGVAEAGFTPGIFLYLSYWFPARRRARMTSIFYLSIPIAAIVGTPLSGWIMHAFGGGFGLRGWQWLFMLEGLPSVLFGVIAYFALSDRPQQAAWLDASEQAFVLAQLKADDARKQKPRRIAHSALRAILGDPRVFCAGFTFACSFSLGNTLAFWAPVVIRNSGIAQVANVGVLAAIPALVGIIVMLAVGRHSDRTLERRWHAALALFAAAGALALLPHFRSDTVIALVLLAIASAGHYSCLAVFWSIPPTYLPRETAAAGIALVNVIGSLGGALSTAALGWMSKGSEGFGIGLVVLGAVIACGAAVLLVAFPARILRSGAA</sequence>
<feature type="transmembrane region" description="Helical" evidence="6">
    <location>
        <begin position="389"/>
        <end position="414"/>
    </location>
</feature>
<feature type="transmembrane region" description="Helical" evidence="6">
    <location>
        <begin position="266"/>
        <end position="287"/>
    </location>
</feature>
<keyword evidence="2" id="KW-0813">Transport</keyword>
<evidence type="ECO:0000259" key="7">
    <source>
        <dbReference type="PROSITE" id="PS50850"/>
    </source>
</evidence>
<dbReference type="InterPro" id="IPR011701">
    <property type="entry name" value="MFS"/>
</dbReference>
<dbReference type="InterPro" id="IPR036259">
    <property type="entry name" value="MFS_trans_sf"/>
</dbReference>
<evidence type="ECO:0000313" key="8">
    <source>
        <dbReference type="EMBL" id="QYD68373.1"/>
    </source>
</evidence>
<feature type="transmembrane region" description="Helical" evidence="6">
    <location>
        <begin position="420"/>
        <end position="443"/>
    </location>
</feature>
<feature type="domain" description="Major facilitator superfamily (MFS) profile" evidence="7">
    <location>
        <begin position="36"/>
        <end position="447"/>
    </location>
</feature>
<dbReference type="InterPro" id="IPR020846">
    <property type="entry name" value="MFS_dom"/>
</dbReference>
<evidence type="ECO:0000256" key="3">
    <source>
        <dbReference type="ARBA" id="ARBA00022692"/>
    </source>
</evidence>
<dbReference type="Proteomes" id="UP000826462">
    <property type="component" value="Chromosome 1"/>
</dbReference>
<keyword evidence="4 6" id="KW-1133">Transmembrane helix</keyword>
<feature type="transmembrane region" description="Helical" evidence="6">
    <location>
        <begin position="70"/>
        <end position="90"/>
    </location>
</feature>
<feature type="transmembrane region" description="Helical" evidence="6">
    <location>
        <begin position="126"/>
        <end position="151"/>
    </location>
</feature>
<feature type="transmembrane region" description="Helical" evidence="6">
    <location>
        <begin position="32"/>
        <end position="50"/>
    </location>
</feature>